<feature type="domain" description="BioF2-like acetyltransferase" evidence="1">
    <location>
        <begin position="147"/>
        <end position="271"/>
    </location>
</feature>
<dbReference type="SUPFAM" id="SSF55729">
    <property type="entry name" value="Acyl-CoA N-acyltransferases (Nat)"/>
    <property type="match status" value="1"/>
</dbReference>
<organism evidence="2 3">
    <name type="scientific">Geopseudomonas sagittaria</name>
    <dbReference type="NCBI Taxonomy" id="1135990"/>
    <lineage>
        <taxon>Bacteria</taxon>
        <taxon>Pseudomonadati</taxon>
        <taxon>Pseudomonadota</taxon>
        <taxon>Gammaproteobacteria</taxon>
        <taxon>Pseudomonadales</taxon>
        <taxon>Pseudomonadaceae</taxon>
        <taxon>Geopseudomonas</taxon>
    </lineage>
</organism>
<dbReference type="Gene3D" id="3.40.630.30">
    <property type="match status" value="1"/>
</dbReference>
<sequence length="315" mass="36804">MNNKDAYRRLCESEKSIPIFSQPWWLDATAGEQHWDVITVAKNGRIMATLPYYTERRLGLILLTQPALTQTLGPWLRPDDAREVSQQQDLMQTLVERLPRFHHYAQNWHYSQSICLPLYWQGFRQTTRYTYILPELSDPQALWSDLQENIRREIRKASNRFKVRIRDDLGVSEFLALSRLTFARQGMSAPNSDPLVERLDSACRARNARKIFIAEDDLGRRHAGVYLIWDENSAYYLMGGGDPELRNSGATSLCMWEAIRFSTTVTRRFDFEGSMLEPVEHFFRAFGAIQQPYSCVTRTPSRLLRTVLFLRHFND</sequence>
<dbReference type="RefSeq" id="WP_092434633.1">
    <property type="nucleotide sequence ID" value="NZ_FOXM01000020.1"/>
</dbReference>
<dbReference type="InterPro" id="IPR016181">
    <property type="entry name" value="Acyl_CoA_acyltransferase"/>
</dbReference>
<evidence type="ECO:0000313" key="3">
    <source>
        <dbReference type="Proteomes" id="UP000243084"/>
    </source>
</evidence>
<name>A0A1I5YCC6_9GAMM</name>
<dbReference type="AlphaFoldDB" id="A0A1I5YCC6"/>
<dbReference type="Pfam" id="PF13480">
    <property type="entry name" value="Acetyltransf_6"/>
    <property type="match status" value="1"/>
</dbReference>
<dbReference type="GO" id="GO:0016740">
    <property type="term" value="F:transferase activity"/>
    <property type="evidence" value="ECO:0007669"/>
    <property type="project" value="UniProtKB-KW"/>
</dbReference>
<gene>
    <name evidence="2" type="ORF">SAMN05216229_1209</name>
</gene>
<dbReference type="OrthoDB" id="116151at2"/>
<proteinExistence type="predicted"/>
<evidence type="ECO:0000313" key="2">
    <source>
        <dbReference type="EMBL" id="SFQ41846.1"/>
    </source>
</evidence>
<dbReference type="Proteomes" id="UP000243084">
    <property type="component" value="Unassembled WGS sequence"/>
</dbReference>
<evidence type="ECO:0000259" key="1">
    <source>
        <dbReference type="Pfam" id="PF13480"/>
    </source>
</evidence>
<dbReference type="InterPro" id="IPR038740">
    <property type="entry name" value="BioF2-like_GNAT_dom"/>
</dbReference>
<protein>
    <submittedName>
        <fullName evidence="2">Acetyltransferase (GNAT) domain-containing protein</fullName>
    </submittedName>
</protein>
<accession>A0A1I5YCC6</accession>
<reference evidence="3" key="1">
    <citation type="submission" date="2016-10" db="EMBL/GenBank/DDBJ databases">
        <authorList>
            <person name="Varghese N."/>
            <person name="Submissions S."/>
        </authorList>
    </citation>
    <scope>NUCLEOTIDE SEQUENCE [LARGE SCALE GENOMIC DNA]</scope>
    <source>
        <strain evidence="3">JCM 18195</strain>
    </source>
</reference>
<keyword evidence="3" id="KW-1185">Reference proteome</keyword>
<keyword evidence="2" id="KW-0808">Transferase</keyword>
<dbReference type="EMBL" id="FOXM01000020">
    <property type="protein sequence ID" value="SFQ41846.1"/>
    <property type="molecule type" value="Genomic_DNA"/>
</dbReference>